<dbReference type="AlphaFoldDB" id="A0A914CHS2"/>
<sequence length="219" mass="25430">MIICRQITRNLHACFSKDLIYRTPSEPNVSQENTEMLLYRTEDKEIVAVTQMERIRINEWSLCCATSKDILPPSVSTEKKSKISFIVRLAKTKPGTFELNVNSESNGDAELSKDEENCEKNEVDQYKSDTMNSCCHLPDFAERIAFRRESPNEVLYECDVENFYNIVFHWSENSLFDFDGRAIVEFIYSIHLPLIDHAEAIKWNIQSLDDVSEEYSGYI</sequence>
<evidence type="ECO:0000313" key="1">
    <source>
        <dbReference type="Proteomes" id="UP000887540"/>
    </source>
</evidence>
<name>A0A914CHS2_9BILA</name>
<organism evidence="1 2">
    <name type="scientific">Acrobeloides nanus</name>
    <dbReference type="NCBI Taxonomy" id="290746"/>
    <lineage>
        <taxon>Eukaryota</taxon>
        <taxon>Metazoa</taxon>
        <taxon>Ecdysozoa</taxon>
        <taxon>Nematoda</taxon>
        <taxon>Chromadorea</taxon>
        <taxon>Rhabditida</taxon>
        <taxon>Tylenchina</taxon>
        <taxon>Cephalobomorpha</taxon>
        <taxon>Cephaloboidea</taxon>
        <taxon>Cephalobidae</taxon>
        <taxon>Acrobeloides</taxon>
    </lineage>
</organism>
<dbReference type="WBParaSite" id="ACRNAN_scaffold10818.g25340.t1">
    <property type="protein sequence ID" value="ACRNAN_scaffold10818.g25340.t1"/>
    <property type="gene ID" value="ACRNAN_scaffold10818.g25340"/>
</dbReference>
<reference evidence="2" key="1">
    <citation type="submission" date="2022-11" db="UniProtKB">
        <authorList>
            <consortium name="WormBaseParasite"/>
        </authorList>
    </citation>
    <scope>IDENTIFICATION</scope>
</reference>
<accession>A0A914CHS2</accession>
<dbReference type="Proteomes" id="UP000887540">
    <property type="component" value="Unplaced"/>
</dbReference>
<protein>
    <submittedName>
        <fullName evidence="2">Uncharacterized protein</fullName>
    </submittedName>
</protein>
<keyword evidence="1" id="KW-1185">Reference proteome</keyword>
<proteinExistence type="predicted"/>
<evidence type="ECO:0000313" key="2">
    <source>
        <dbReference type="WBParaSite" id="ACRNAN_scaffold10818.g25340.t1"/>
    </source>
</evidence>